<feature type="compositionally biased region" description="Polar residues" evidence="2">
    <location>
        <begin position="17"/>
        <end position="26"/>
    </location>
</feature>
<feature type="domain" description="CHAT" evidence="3">
    <location>
        <begin position="1231"/>
        <end position="1523"/>
    </location>
</feature>
<dbReference type="OrthoDB" id="9991317at2759"/>
<keyword evidence="1" id="KW-0802">TPR repeat</keyword>
<dbReference type="PANTHER" id="PTHR19959">
    <property type="entry name" value="KINESIN LIGHT CHAIN"/>
    <property type="match status" value="1"/>
</dbReference>
<dbReference type="InterPro" id="IPR011990">
    <property type="entry name" value="TPR-like_helical_dom_sf"/>
</dbReference>
<dbReference type="SMART" id="SM00028">
    <property type="entry name" value="TPR"/>
    <property type="match status" value="7"/>
</dbReference>
<dbReference type="Pfam" id="PF12770">
    <property type="entry name" value="CHAT"/>
    <property type="match status" value="1"/>
</dbReference>
<organism evidence="4 5">
    <name type="scientific">Gymnopus androsaceus JB14</name>
    <dbReference type="NCBI Taxonomy" id="1447944"/>
    <lineage>
        <taxon>Eukaryota</taxon>
        <taxon>Fungi</taxon>
        <taxon>Dikarya</taxon>
        <taxon>Basidiomycota</taxon>
        <taxon>Agaricomycotina</taxon>
        <taxon>Agaricomycetes</taxon>
        <taxon>Agaricomycetidae</taxon>
        <taxon>Agaricales</taxon>
        <taxon>Marasmiineae</taxon>
        <taxon>Omphalotaceae</taxon>
        <taxon>Gymnopus</taxon>
    </lineage>
</organism>
<evidence type="ECO:0000313" key="5">
    <source>
        <dbReference type="Proteomes" id="UP000799118"/>
    </source>
</evidence>
<dbReference type="PROSITE" id="PS50005">
    <property type="entry name" value="TPR"/>
    <property type="match status" value="1"/>
</dbReference>
<keyword evidence="5" id="KW-1185">Reference proteome</keyword>
<sequence length="1524" mass="170438">MYKMSAHYSPTAVPKSNGDSKPNDYSGSVKELQDRFQLQHLTEHLNEIEKAIASNQQAVNVTSRGHADRPRLLNNLADALQSRFNHLRSMDDLNSAIAIKWEAVDTIPNDQVDLKSTWFDLGNAIVAIQQAVDLIPDNHTNKPVWLSALGSAFQLRFNYLGNVDDIGMAIDVYKKAIGLTPEGHSFKASLNERHDDIENAIDFLNQALDLTPDSHPGKPSQLINLGNVLQARVEHSGKLDDMETVIVLVNKAVDLTPDGHASKAFLLDHLGTILNAQFDRFRKMGNIDSAISYIKKQWILLQMVILPNQHVNDIETAIFVHQKAVDLTPEGCVDKPSYLSNLGKAFREKFQYLGQIDDIEKAISYSQKAVDSSQHGDTQKALMLNHLGNAFQLRFVHFGNLEDIENAIVTYQKAMDLTSDNHFTKPSILSDFGGALHARFDRMGELHDLERTIIMQQKAVDLTPIGHAQRSGWLNNLGTSIQEQYERLGNLADLERAIVAMNEAVDLTPDDHVQKPAQLNNLGGAFKLRFDHLGELGDIEKAIVSRQKAVDLTPIGHTAKPLHLNNLGSALQSRFERLGELHDIEKAIVVHRRPLISHPKSMLPHRMFAAQLPQIAQRNILMWLHNLGNAFQSQFYHRGNIEDLKNAIIVNQEAVALIPGDHASKPEYLNSLAIAYWIRSDRLASLDDIESAISLMEKATDLTPDGHAIKPSYLYNLGSFYQSRFGLLGELYDMEKAIGYTIRALDLTPSDHVDKPKLLSNLGKAFWEQFKRLNEAHDIERAILLGQQAVDLTPDNDPEKAARLGNLGAALLSKFHSFENLDDLERAIITDQKVVDITPGGHATKHTSWNNLGAAYAARFRCLGNSKDLESAINAYQQAVDTTPPGHAAKPTRLNNLGVSFMSQFKLTKIQDDIDKAIVIIQEGVCLTPDGHAKKPTWLSSLADAFYTRFEHFQDKNDLHFALSFYKNACFQTSGHPFVQLKAAESWAKIEVSLESAISAFKRFIELIPKVVWLGQKIHNRYNQLPFIGKGISSAVAIAIEKGDFCLAVEWLEEGRSVVWGQILQLRTPLDDLALKHPEQARDLRLISQSLQIAGTSQSRFQNETQEFLNPTLEEEAQAHRQLAGRYDVLVEEIRILDGFEGFLKPKKFTELASASAYSPVIILNSTNTRSDALMLYSSGKIRHIPLPTLDFYDLKLLQSGVQSFSRGISHGRTGERLGIKGNHKTSLESVLAKLWSKIVHPILLHIKEVCPTDSQNSLPHITWCTTGAFSFLPLHAAGIYQSPNPKEIMNISDFVVSSYITKLSDLLRVPSSMKHPWSGYYGKFEQYKYAKDRTKGFNGLPETITEIQKIEIHIPDSQLCHLTDNQATVDAVLKHMHSHNWVHLACHGIQDIENPLESAFVLHDGKLKIERLMAESLEGVELAVLSACQTATGDQKLPEEALHLAAGMLSVGYLSVIATMWAITDEDGPVIADRLYEHLIHQATSKSRRISPAYALHEAVKHLKGKIHKENFERWVPFVHFGI</sequence>
<dbReference type="InterPro" id="IPR019734">
    <property type="entry name" value="TPR_rpt"/>
</dbReference>
<dbReference type="PANTHER" id="PTHR19959:SF119">
    <property type="entry name" value="FUNGAL LIPASE-LIKE DOMAIN-CONTAINING PROTEIN"/>
    <property type="match status" value="1"/>
</dbReference>
<evidence type="ECO:0000313" key="4">
    <source>
        <dbReference type="EMBL" id="KAE9391521.1"/>
    </source>
</evidence>
<feature type="repeat" description="TPR" evidence="1">
    <location>
        <begin position="181"/>
        <end position="214"/>
    </location>
</feature>
<dbReference type="Gene3D" id="1.25.40.10">
    <property type="entry name" value="Tetratricopeptide repeat domain"/>
    <property type="match status" value="5"/>
</dbReference>
<accession>A0A6A4H0E0</accession>
<dbReference type="SUPFAM" id="SSF81901">
    <property type="entry name" value="HCP-like"/>
    <property type="match status" value="1"/>
</dbReference>
<reference evidence="4" key="1">
    <citation type="journal article" date="2019" name="Environ. Microbiol.">
        <title>Fungal ecological strategies reflected in gene transcription - a case study of two litter decomposers.</title>
        <authorList>
            <person name="Barbi F."/>
            <person name="Kohler A."/>
            <person name="Barry K."/>
            <person name="Baskaran P."/>
            <person name="Daum C."/>
            <person name="Fauchery L."/>
            <person name="Ihrmark K."/>
            <person name="Kuo A."/>
            <person name="LaButti K."/>
            <person name="Lipzen A."/>
            <person name="Morin E."/>
            <person name="Grigoriev I.V."/>
            <person name="Henrissat B."/>
            <person name="Lindahl B."/>
            <person name="Martin F."/>
        </authorList>
    </citation>
    <scope>NUCLEOTIDE SEQUENCE</scope>
    <source>
        <strain evidence="4">JB14</strain>
    </source>
</reference>
<evidence type="ECO:0000256" key="1">
    <source>
        <dbReference type="PROSITE-ProRule" id="PRU00339"/>
    </source>
</evidence>
<name>A0A6A4H0E0_9AGAR</name>
<evidence type="ECO:0000256" key="2">
    <source>
        <dbReference type="SAM" id="MobiDB-lite"/>
    </source>
</evidence>
<dbReference type="SUPFAM" id="SSF48452">
    <property type="entry name" value="TPR-like"/>
    <property type="match status" value="4"/>
</dbReference>
<feature type="region of interest" description="Disordered" evidence="2">
    <location>
        <begin position="1"/>
        <end position="27"/>
    </location>
</feature>
<dbReference type="InterPro" id="IPR024983">
    <property type="entry name" value="CHAT_dom"/>
</dbReference>
<gene>
    <name evidence="4" type="ORF">BT96DRAFT_1024045</name>
</gene>
<dbReference type="EMBL" id="ML769621">
    <property type="protein sequence ID" value="KAE9391521.1"/>
    <property type="molecule type" value="Genomic_DNA"/>
</dbReference>
<proteinExistence type="predicted"/>
<dbReference type="Proteomes" id="UP000799118">
    <property type="component" value="Unassembled WGS sequence"/>
</dbReference>
<protein>
    <recommendedName>
        <fullName evidence="3">CHAT domain-containing protein</fullName>
    </recommendedName>
</protein>
<evidence type="ECO:0000259" key="3">
    <source>
        <dbReference type="Pfam" id="PF12770"/>
    </source>
</evidence>